<keyword evidence="8" id="KW-1185">Reference proteome</keyword>
<proteinExistence type="predicted"/>
<keyword evidence="1" id="KW-0813">Transport</keyword>
<dbReference type="PANTHER" id="PTHR42794">
    <property type="entry name" value="HEMIN IMPORT ATP-BINDING PROTEIN HMUV"/>
    <property type="match status" value="1"/>
</dbReference>
<evidence type="ECO:0000256" key="1">
    <source>
        <dbReference type="ARBA" id="ARBA00022448"/>
    </source>
</evidence>
<dbReference type="Pfam" id="PF00005">
    <property type="entry name" value="ABC_tran"/>
    <property type="match status" value="1"/>
</dbReference>
<accession>A0A1T3NVU7</accession>
<feature type="region of interest" description="Disordered" evidence="5">
    <location>
        <begin position="242"/>
        <end position="268"/>
    </location>
</feature>
<organism evidence="7 8">
    <name type="scientific">Embleya scabrispora</name>
    <dbReference type="NCBI Taxonomy" id="159449"/>
    <lineage>
        <taxon>Bacteria</taxon>
        <taxon>Bacillati</taxon>
        <taxon>Actinomycetota</taxon>
        <taxon>Actinomycetes</taxon>
        <taxon>Kitasatosporales</taxon>
        <taxon>Streptomycetaceae</taxon>
        <taxon>Embleya</taxon>
    </lineage>
</organism>
<dbReference type="PANTHER" id="PTHR42794:SF1">
    <property type="entry name" value="HEMIN IMPORT ATP-BINDING PROTEIN HMUV"/>
    <property type="match status" value="1"/>
</dbReference>
<protein>
    <submittedName>
        <fullName evidence="7">ABC transporter</fullName>
    </submittedName>
</protein>
<comment type="caution">
    <text evidence="7">The sequence shown here is derived from an EMBL/GenBank/DDBJ whole genome shotgun (WGS) entry which is preliminary data.</text>
</comment>
<dbReference type="SUPFAM" id="SSF52540">
    <property type="entry name" value="P-loop containing nucleoside triphosphate hydrolases"/>
    <property type="match status" value="1"/>
</dbReference>
<keyword evidence="3" id="KW-0067">ATP-binding</keyword>
<dbReference type="RefSeq" id="WP_078975216.1">
    <property type="nucleotide sequence ID" value="NZ_MWQN01000001.1"/>
</dbReference>
<dbReference type="InterPro" id="IPR027417">
    <property type="entry name" value="P-loop_NTPase"/>
</dbReference>
<dbReference type="Proteomes" id="UP000190037">
    <property type="component" value="Unassembled WGS sequence"/>
</dbReference>
<dbReference type="GO" id="GO:0005524">
    <property type="term" value="F:ATP binding"/>
    <property type="evidence" value="ECO:0007669"/>
    <property type="project" value="UniProtKB-KW"/>
</dbReference>
<dbReference type="Gene3D" id="3.40.50.300">
    <property type="entry name" value="P-loop containing nucleotide triphosphate hydrolases"/>
    <property type="match status" value="1"/>
</dbReference>
<evidence type="ECO:0000313" key="7">
    <source>
        <dbReference type="EMBL" id="OPC80905.1"/>
    </source>
</evidence>
<gene>
    <name evidence="7" type="ORF">B4N89_08040</name>
</gene>
<dbReference type="PROSITE" id="PS50893">
    <property type="entry name" value="ABC_TRANSPORTER_2"/>
    <property type="match status" value="1"/>
</dbReference>
<dbReference type="InterPro" id="IPR003593">
    <property type="entry name" value="AAA+_ATPase"/>
</dbReference>
<dbReference type="InterPro" id="IPR003439">
    <property type="entry name" value="ABC_transporter-like_ATP-bd"/>
</dbReference>
<keyword evidence="2" id="KW-0547">Nucleotide-binding</keyword>
<evidence type="ECO:0000256" key="4">
    <source>
        <dbReference type="ARBA" id="ARBA00022967"/>
    </source>
</evidence>
<name>A0A1T3NVU7_9ACTN</name>
<keyword evidence="4" id="KW-1278">Translocase</keyword>
<sequence length="268" mass="28739">MSARLSLRAAGVDRDGVPVLRDVRADVEPGEWVAVIGPNGAGKSTLLKAVAGLLPHMGEITVAGRPVRGLSARESARTIAYTAQNPVVPDRMPVHEYVLLGRTPHLGYLARPGRRDRAIASEVIDRLDLGRFADRDVGRLSGGERQRVVLARALAQQAPVLLLDEPTTALDLGHQQQVLELVDTLRITDGLTVLTTLHDLGVAAQYADRLLMLVGGRAVSSGPPADVLTPDTIAEHYQASVTVDRGPDGRPRVHPIRPRHGNGRDGIE</sequence>
<feature type="domain" description="ABC transporter" evidence="6">
    <location>
        <begin position="5"/>
        <end position="240"/>
    </location>
</feature>
<dbReference type="CDD" id="cd03214">
    <property type="entry name" value="ABC_Iron-Siderophores_B12_Hemin"/>
    <property type="match status" value="1"/>
</dbReference>
<evidence type="ECO:0000256" key="5">
    <source>
        <dbReference type="SAM" id="MobiDB-lite"/>
    </source>
</evidence>
<dbReference type="GO" id="GO:0016887">
    <property type="term" value="F:ATP hydrolysis activity"/>
    <property type="evidence" value="ECO:0007669"/>
    <property type="project" value="InterPro"/>
</dbReference>
<evidence type="ECO:0000256" key="3">
    <source>
        <dbReference type="ARBA" id="ARBA00022840"/>
    </source>
</evidence>
<dbReference type="EMBL" id="MWQN01000001">
    <property type="protein sequence ID" value="OPC80905.1"/>
    <property type="molecule type" value="Genomic_DNA"/>
</dbReference>
<dbReference type="FunFam" id="3.40.50.300:FF:000134">
    <property type="entry name" value="Iron-enterobactin ABC transporter ATP-binding protein"/>
    <property type="match status" value="1"/>
</dbReference>
<dbReference type="STRING" id="159449.B4N89_08040"/>
<reference evidence="7 8" key="1">
    <citation type="submission" date="2017-03" db="EMBL/GenBank/DDBJ databases">
        <title>Draft genome sequence of Streptomyces scabrisporus NF3, endophyte isolated from Amphipterygium adstringens.</title>
        <authorList>
            <person name="Vazquez M."/>
            <person name="Ceapa C.D."/>
            <person name="Rodriguez Luna D."/>
            <person name="Sanchez Esquivel S."/>
        </authorList>
    </citation>
    <scope>NUCLEOTIDE SEQUENCE [LARGE SCALE GENOMIC DNA]</scope>
    <source>
        <strain evidence="7 8">NF3</strain>
    </source>
</reference>
<dbReference type="AlphaFoldDB" id="A0A1T3NVU7"/>
<dbReference type="SMART" id="SM00382">
    <property type="entry name" value="AAA"/>
    <property type="match status" value="1"/>
</dbReference>
<dbReference type="OrthoDB" id="4318785at2"/>
<feature type="compositionally biased region" description="Basic residues" evidence="5">
    <location>
        <begin position="252"/>
        <end position="261"/>
    </location>
</feature>
<evidence type="ECO:0000259" key="6">
    <source>
        <dbReference type="PROSITE" id="PS50893"/>
    </source>
</evidence>
<evidence type="ECO:0000256" key="2">
    <source>
        <dbReference type="ARBA" id="ARBA00022741"/>
    </source>
</evidence>
<dbReference type="PROSITE" id="PS00211">
    <property type="entry name" value="ABC_TRANSPORTER_1"/>
    <property type="match status" value="1"/>
</dbReference>
<dbReference type="InterPro" id="IPR017871">
    <property type="entry name" value="ABC_transporter-like_CS"/>
</dbReference>
<evidence type="ECO:0000313" key="8">
    <source>
        <dbReference type="Proteomes" id="UP000190037"/>
    </source>
</evidence>